<feature type="transmembrane region" description="Helical" evidence="10">
    <location>
        <begin position="572"/>
        <end position="592"/>
    </location>
</feature>
<feature type="transmembrane region" description="Helical" evidence="10">
    <location>
        <begin position="604"/>
        <end position="624"/>
    </location>
</feature>
<feature type="transmembrane region" description="Helical" evidence="10">
    <location>
        <begin position="537"/>
        <end position="560"/>
    </location>
</feature>
<dbReference type="GO" id="GO:0015031">
    <property type="term" value="P:protein transport"/>
    <property type="evidence" value="ECO:0007669"/>
    <property type="project" value="UniProtKB-KW"/>
</dbReference>
<feature type="transmembrane region" description="Helical" evidence="10">
    <location>
        <begin position="683"/>
        <end position="704"/>
    </location>
</feature>
<keyword evidence="12" id="KW-1185">Reference proteome</keyword>
<evidence type="ECO:0000256" key="7">
    <source>
        <dbReference type="ARBA" id="ARBA00022989"/>
    </source>
</evidence>
<evidence type="ECO:0000256" key="3">
    <source>
        <dbReference type="ARBA" id="ARBA00022448"/>
    </source>
</evidence>
<feature type="region of interest" description="Disordered" evidence="9">
    <location>
        <begin position="1"/>
        <end position="22"/>
    </location>
</feature>
<keyword evidence="7 10" id="KW-1133">Transmembrane helix</keyword>
<feature type="transmembrane region" description="Helical" evidence="10">
    <location>
        <begin position="103"/>
        <end position="125"/>
    </location>
</feature>
<keyword evidence="5" id="KW-0571">Peptide transport</keyword>
<reference evidence="11 12" key="1">
    <citation type="journal article" date="2019" name="Nat. Ecol. Evol.">
        <title>Megaphylogeny resolves global patterns of mushroom evolution.</title>
        <authorList>
            <person name="Varga T."/>
            <person name="Krizsan K."/>
            <person name="Foldi C."/>
            <person name="Dima B."/>
            <person name="Sanchez-Garcia M."/>
            <person name="Sanchez-Ramirez S."/>
            <person name="Szollosi G.J."/>
            <person name="Szarkandi J.G."/>
            <person name="Papp V."/>
            <person name="Albert L."/>
            <person name="Andreopoulos W."/>
            <person name="Angelini C."/>
            <person name="Antonin V."/>
            <person name="Barry K.W."/>
            <person name="Bougher N.L."/>
            <person name="Buchanan P."/>
            <person name="Buyck B."/>
            <person name="Bense V."/>
            <person name="Catcheside P."/>
            <person name="Chovatia M."/>
            <person name="Cooper J."/>
            <person name="Damon W."/>
            <person name="Desjardin D."/>
            <person name="Finy P."/>
            <person name="Geml J."/>
            <person name="Haridas S."/>
            <person name="Hughes K."/>
            <person name="Justo A."/>
            <person name="Karasinski D."/>
            <person name="Kautmanova I."/>
            <person name="Kiss B."/>
            <person name="Kocsube S."/>
            <person name="Kotiranta H."/>
            <person name="LaButti K.M."/>
            <person name="Lechner B.E."/>
            <person name="Liimatainen K."/>
            <person name="Lipzen A."/>
            <person name="Lukacs Z."/>
            <person name="Mihaltcheva S."/>
            <person name="Morgado L.N."/>
            <person name="Niskanen T."/>
            <person name="Noordeloos M.E."/>
            <person name="Ohm R.A."/>
            <person name="Ortiz-Santana B."/>
            <person name="Ovrebo C."/>
            <person name="Racz N."/>
            <person name="Riley R."/>
            <person name="Savchenko A."/>
            <person name="Shiryaev A."/>
            <person name="Soop K."/>
            <person name="Spirin V."/>
            <person name="Szebenyi C."/>
            <person name="Tomsovsky M."/>
            <person name="Tulloss R.E."/>
            <person name="Uehling J."/>
            <person name="Grigoriev I.V."/>
            <person name="Vagvolgyi C."/>
            <person name="Papp T."/>
            <person name="Martin F.M."/>
            <person name="Miettinen O."/>
            <person name="Hibbett D.S."/>
            <person name="Nagy L.G."/>
        </authorList>
    </citation>
    <scope>NUCLEOTIDE SEQUENCE [LARGE SCALE GENOMIC DNA]</scope>
    <source>
        <strain evidence="11 12">FP101781</strain>
    </source>
</reference>
<evidence type="ECO:0000313" key="11">
    <source>
        <dbReference type="EMBL" id="TEB24960.1"/>
    </source>
</evidence>
<dbReference type="GO" id="GO:0035673">
    <property type="term" value="F:oligopeptide transmembrane transporter activity"/>
    <property type="evidence" value="ECO:0007669"/>
    <property type="project" value="InterPro"/>
</dbReference>
<evidence type="ECO:0000256" key="4">
    <source>
        <dbReference type="ARBA" id="ARBA00022692"/>
    </source>
</evidence>
<evidence type="ECO:0000256" key="2">
    <source>
        <dbReference type="ARBA" id="ARBA00008807"/>
    </source>
</evidence>
<comment type="caution">
    <text evidence="11">The sequence shown here is derived from an EMBL/GenBank/DDBJ whole genome shotgun (WGS) entry which is preliminary data.</text>
</comment>
<dbReference type="PANTHER" id="PTHR22601">
    <property type="entry name" value="ISP4 LIKE PROTEIN"/>
    <property type="match status" value="1"/>
</dbReference>
<feature type="transmembrane region" description="Helical" evidence="10">
    <location>
        <begin position="243"/>
        <end position="265"/>
    </location>
</feature>
<dbReference type="AlphaFoldDB" id="A0A4Y7SSW9"/>
<evidence type="ECO:0000256" key="8">
    <source>
        <dbReference type="ARBA" id="ARBA00023136"/>
    </source>
</evidence>
<feature type="transmembrane region" description="Helical" evidence="10">
    <location>
        <begin position="146"/>
        <end position="167"/>
    </location>
</feature>
<dbReference type="GO" id="GO:0016020">
    <property type="term" value="C:membrane"/>
    <property type="evidence" value="ECO:0007669"/>
    <property type="project" value="UniProtKB-SubCell"/>
</dbReference>
<dbReference type="EMBL" id="QPFP01000061">
    <property type="protein sequence ID" value="TEB24960.1"/>
    <property type="molecule type" value="Genomic_DNA"/>
</dbReference>
<evidence type="ECO:0000256" key="6">
    <source>
        <dbReference type="ARBA" id="ARBA00022927"/>
    </source>
</evidence>
<feature type="transmembrane region" description="Helical" evidence="10">
    <location>
        <begin position="391"/>
        <end position="412"/>
    </location>
</feature>
<sequence>MASESSPERKSESIDKEKHGEVDLKEIEAVALPDFDDPNIDRDAAIQGVLEDDSPYPEVRSAVANTDDPTIPVSTIRSWTLGLIWAIIIAGLNQFFFFRYPSVTITSIVAQLLIFPLGKIWARFIPNVKIFGTELNPGPFSIKEHVLATIMAIVGAYSAYATDIVAVQRVFYNQNFNFSYQWLLVMSTQLIGFSIGGIARRFLVQPPSMIWPANLVTCALFNTLHAQTYAGAGNRGGVSRERFFLYALTGSTVWYFFPGYLFQALSYFSWVTWIAPDNIPVNQMFGYVHGMGMSLITFDWAQIAYIGSPLATPWWAEANIAVGFVFFFWILTPVLYYTNTWDSMYMPISGRGSYDNRAKTYDVSKIVNPDATFNQEAYEAYSPLFIPTTFAISYGLSFASITATLTHSFLYFRKQIWTQARRAMHEQPDIHARLMARYPQVPEWWYAIVFLAMFAAGIITIEVWDTKFPVQWFILALVIASASTSSPNSLSVMACPGRPIAMMMFKTWGYITMAQALTFTSDFKLGHYMKIPPRSMFFAQVIAAAIAGTVQLGVQAWMFTNIRDMCTETQPDGFICPATEVFGTASIIWGVIGPARQFSKGQVYYALVFFFLAGFVTPIIGWTLNRKWPDSWLRYVNFPVIYSGTGYIPPASAVNYVPWAITGFIFQHLIRRRHFSWWAKYNYVLSAALDAGVALAVIIIFFCLQYPKNGEIGKNTIQVWWGNTVPFENADTLGTPMKTLAEGTDEFFGPRTWR</sequence>
<dbReference type="InterPro" id="IPR004813">
    <property type="entry name" value="OPT"/>
</dbReference>
<evidence type="ECO:0000313" key="12">
    <source>
        <dbReference type="Proteomes" id="UP000298030"/>
    </source>
</evidence>
<feature type="transmembrane region" description="Helical" evidence="10">
    <location>
        <begin position="179"/>
        <end position="199"/>
    </location>
</feature>
<dbReference type="InterPro" id="IPR004648">
    <property type="entry name" value="Oligpept_transpt"/>
</dbReference>
<keyword evidence="4 10" id="KW-0812">Transmembrane</keyword>
<gene>
    <name evidence="11" type="ORF">FA13DRAFT_1817664</name>
</gene>
<evidence type="ECO:0000256" key="5">
    <source>
        <dbReference type="ARBA" id="ARBA00022856"/>
    </source>
</evidence>
<comment type="subcellular location">
    <subcellularLocation>
        <location evidence="1">Membrane</location>
        <topology evidence="1">Multi-pass membrane protein</topology>
    </subcellularLocation>
</comment>
<organism evidence="11 12">
    <name type="scientific">Coprinellus micaceus</name>
    <name type="common">Glistening ink-cap mushroom</name>
    <name type="synonym">Coprinus micaceus</name>
    <dbReference type="NCBI Taxonomy" id="71717"/>
    <lineage>
        <taxon>Eukaryota</taxon>
        <taxon>Fungi</taxon>
        <taxon>Dikarya</taxon>
        <taxon>Basidiomycota</taxon>
        <taxon>Agaricomycotina</taxon>
        <taxon>Agaricomycetes</taxon>
        <taxon>Agaricomycetidae</taxon>
        <taxon>Agaricales</taxon>
        <taxon>Agaricineae</taxon>
        <taxon>Psathyrellaceae</taxon>
        <taxon>Coprinellus</taxon>
    </lineage>
</organism>
<keyword evidence="8 10" id="KW-0472">Membrane</keyword>
<evidence type="ECO:0000256" key="10">
    <source>
        <dbReference type="SAM" id="Phobius"/>
    </source>
</evidence>
<protein>
    <submittedName>
        <fullName evidence="11">OPT oligopeptide transporter</fullName>
    </submittedName>
</protein>
<feature type="transmembrane region" description="Helical" evidence="10">
    <location>
        <begin position="470"/>
        <end position="495"/>
    </location>
</feature>
<evidence type="ECO:0000256" key="1">
    <source>
        <dbReference type="ARBA" id="ARBA00004141"/>
    </source>
</evidence>
<comment type="similarity">
    <text evidence="2">Belongs to the oligopeptide OPT transporter family.</text>
</comment>
<feature type="transmembrane region" description="Helical" evidence="10">
    <location>
        <begin position="444"/>
        <end position="464"/>
    </location>
</feature>
<dbReference type="NCBIfam" id="TIGR00728">
    <property type="entry name" value="OPT_sfam"/>
    <property type="match status" value="1"/>
</dbReference>
<name>A0A4Y7SSW9_COPMI</name>
<keyword evidence="3" id="KW-0813">Transport</keyword>
<feature type="transmembrane region" description="Helical" evidence="10">
    <location>
        <begin position="318"/>
        <end position="337"/>
    </location>
</feature>
<dbReference type="Pfam" id="PF03169">
    <property type="entry name" value="OPT"/>
    <property type="match status" value="1"/>
</dbReference>
<dbReference type="NCBIfam" id="TIGR00727">
    <property type="entry name" value="ISP4_OPT"/>
    <property type="match status" value="1"/>
</dbReference>
<evidence type="ECO:0000256" key="9">
    <source>
        <dbReference type="SAM" id="MobiDB-lite"/>
    </source>
</evidence>
<keyword evidence="6" id="KW-0653">Protein transport</keyword>
<dbReference type="Proteomes" id="UP000298030">
    <property type="component" value="Unassembled WGS sequence"/>
</dbReference>
<feature type="transmembrane region" description="Helical" evidence="10">
    <location>
        <begin position="285"/>
        <end position="306"/>
    </location>
</feature>
<accession>A0A4Y7SSW9</accession>
<feature type="transmembrane region" description="Helical" evidence="10">
    <location>
        <begin position="79"/>
        <end position="97"/>
    </location>
</feature>
<proteinExistence type="inferred from homology"/>
<dbReference type="OrthoDB" id="9986677at2759"/>